<dbReference type="Proteomes" id="UP000291562">
    <property type="component" value="Chromosome"/>
</dbReference>
<proteinExistence type="predicted"/>
<dbReference type="InterPro" id="IPR000792">
    <property type="entry name" value="Tscrpt_reg_LuxR_C"/>
</dbReference>
<dbReference type="GO" id="GO:0006355">
    <property type="term" value="P:regulation of DNA-templated transcription"/>
    <property type="evidence" value="ECO:0007669"/>
    <property type="project" value="InterPro"/>
</dbReference>
<dbReference type="AlphaFoldDB" id="A0A411HPZ9"/>
<dbReference type="GO" id="GO:0003677">
    <property type="term" value="F:DNA binding"/>
    <property type="evidence" value="ECO:0007669"/>
    <property type="project" value="UniProtKB-KW"/>
</dbReference>
<dbReference type="SMART" id="SM00421">
    <property type="entry name" value="HTH_LUXR"/>
    <property type="match status" value="1"/>
</dbReference>
<keyword evidence="1" id="KW-0805">Transcription regulation</keyword>
<protein>
    <submittedName>
        <fullName evidence="5">LuxR family transcriptional regulator</fullName>
    </submittedName>
</protein>
<evidence type="ECO:0000256" key="3">
    <source>
        <dbReference type="ARBA" id="ARBA00023163"/>
    </source>
</evidence>
<dbReference type="PANTHER" id="PTHR44688">
    <property type="entry name" value="DNA-BINDING TRANSCRIPTIONAL ACTIVATOR DEVR_DOSR"/>
    <property type="match status" value="1"/>
</dbReference>
<dbReference type="Pfam" id="PF00196">
    <property type="entry name" value="GerE"/>
    <property type="match status" value="1"/>
</dbReference>
<evidence type="ECO:0000313" key="6">
    <source>
        <dbReference type="Proteomes" id="UP000291562"/>
    </source>
</evidence>
<name>A0A411HPZ9_9GAMM</name>
<dbReference type="KEGG" id="xbc:ELE36_00240"/>
<evidence type="ECO:0000259" key="4">
    <source>
        <dbReference type="PROSITE" id="PS50043"/>
    </source>
</evidence>
<dbReference type="EMBL" id="CP035704">
    <property type="protein sequence ID" value="QBB72500.1"/>
    <property type="molecule type" value="Genomic_DNA"/>
</dbReference>
<sequence>MRDSTTDDIYALWDELAGFPISQADDALNHMLSRLCSLFDAKNALWSVVVRLPTPAEGDLLNGWRPRLVRLLHPLPSLATSIQAQVDKLWLPEVDISAIIGAAGDEPFLTRLLSEALPRDWFEGEHYRRHYLDVGHADHLSARCAINEDVRIHLFLYRGLTDPRFTADTKAPFTLAIRGLRWLQHQIVLSHGIHAASAPLTPTERSVLLALLGGETETQIARSSSKSFNTIHAHIKSIYSKFGVHNRPALTALWLSQGASVIKPKPPAA</sequence>
<evidence type="ECO:0000256" key="1">
    <source>
        <dbReference type="ARBA" id="ARBA00023015"/>
    </source>
</evidence>
<dbReference type="InterPro" id="IPR036388">
    <property type="entry name" value="WH-like_DNA-bd_sf"/>
</dbReference>
<feature type="domain" description="HTH luxR-type" evidence="4">
    <location>
        <begin position="193"/>
        <end position="258"/>
    </location>
</feature>
<gene>
    <name evidence="5" type="ORF">ELE36_00240</name>
</gene>
<keyword evidence="2" id="KW-0238">DNA-binding</keyword>
<keyword evidence="6" id="KW-1185">Reference proteome</keyword>
<keyword evidence="3" id="KW-0804">Transcription</keyword>
<evidence type="ECO:0000256" key="2">
    <source>
        <dbReference type="ARBA" id="ARBA00023125"/>
    </source>
</evidence>
<dbReference type="CDD" id="cd06170">
    <property type="entry name" value="LuxR_C_like"/>
    <property type="match status" value="1"/>
</dbReference>
<dbReference type="OrthoDB" id="6025331at2"/>
<dbReference type="SUPFAM" id="SSF46894">
    <property type="entry name" value="C-terminal effector domain of the bipartite response regulators"/>
    <property type="match status" value="1"/>
</dbReference>
<organism evidence="5 6">
    <name type="scientific">Pseudolysobacter antarcticus</name>
    <dbReference type="NCBI Taxonomy" id="2511995"/>
    <lineage>
        <taxon>Bacteria</taxon>
        <taxon>Pseudomonadati</taxon>
        <taxon>Pseudomonadota</taxon>
        <taxon>Gammaproteobacteria</taxon>
        <taxon>Lysobacterales</taxon>
        <taxon>Rhodanobacteraceae</taxon>
        <taxon>Pseudolysobacter</taxon>
    </lineage>
</organism>
<dbReference type="InterPro" id="IPR016032">
    <property type="entry name" value="Sig_transdc_resp-reg_C-effctor"/>
</dbReference>
<dbReference type="PANTHER" id="PTHR44688:SF16">
    <property type="entry name" value="DNA-BINDING TRANSCRIPTIONAL ACTIVATOR DEVR_DOSR"/>
    <property type="match status" value="1"/>
</dbReference>
<evidence type="ECO:0000313" key="5">
    <source>
        <dbReference type="EMBL" id="QBB72500.1"/>
    </source>
</evidence>
<accession>A0A411HPZ9</accession>
<dbReference type="Gene3D" id="1.10.10.10">
    <property type="entry name" value="Winged helix-like DNA-binding domain superfamily/Winged helix DNA-binding domain"/>
    <property type="match status" value="1"/>
</dbReference>
<reference evidence="5 6" key="1">
    <citation type="submission" date="2019-01" db="EMBL/GenBank/DDBJ databases">
        <title>Pseudolysobacter antarctica gen. nov., sp. nov., isolated from Fildes Peninsula, Antarctica.</title>
        <authorList>
            <person name="Wei Z."/>
            <person name="Peng F."/>
        </authorList>
    </citation>
    <scope>NUCLEOTIDE SEQUENCE [LARGE SCALE GENOMIC DNA]</scope>
    <source>
        <strain evidence="5 6">AQ6-296</strain>
    </source>
</reference>
<dbReference type="PROSITE" id="PS50043">
    <property type="entry name" value="HTH_LUXR_2"/>
    <property type="match status" value="1"/>
</dbReference>